<dbReference type="InterPro" id="IPR003959">
    <property type="entry name" value="ATPase_AAA_core"/>
</dbReference>
<organism evidence="2 3">
    <name type="scientific">Anaerobutyricum hallii</name>
    <dbReference type="NCBI Taxonomy" id="39488"/>
    <lineage>
        <taxon>Bacteria</taxon>
        <taxon>Bacillati</taxon>
        <taxon>Bacillota</taxon>
        <taxon>Clostridia</taxon>
        <taxon>Lachnospirales</taxon>
        <taxon>Lachnospiraceae</taxon>
        <taxon>Anaerobutyricum</taxon>
    </lineage>
</organism>
<keyword evidence="2" id="KW-0067">ATP-binding</keyword>
<accession>A0A173X6H4</accession>
<dbReference type="SUPFAM" id="SSF52540">
    <property type="entry name" value="P-loop containing nucleoside triphosphate hydrolases"/>
    <property type="match status" value="1"/>
</dbReference>
<dbReference type="Proteomes" id="UP000095679">
    <property type="component" value="Unassembled WGS sequence"/>
</dbReference>
<evidence type="ECO:0000259" key="1">
    <source>
        <dbReference type="Pfam" id="PF13304"/>
    </source>
</evidence>
<gene>
    <name evidence="2" type="ORF">ERS852450_00042</name>
</gene>
<dbReference type="InterPro" id="IPR051396">
    <property type="entry name" value="Bact_Antivir_Def_Nuclease"/>
</dbReference>
<dbReference type="AlphaFoldDB" id="A0A173X6H4"/>
<reference evidence="2 3" key="1">
    <citation type="submission" date="2015-09" db="EMBL/GenBank/DDBJ databases">
        <authorList>
            <consortium name="Pathogen Informatics"/>
        </authorList>
    </citation>
    <scope>NUCLEOTIDE SEQUENCE [LARGE SCALE GENOMIC DNA]</scope>
    <source>
        <strain evidence="2 3">2789STDY5834835</strain>
    </source>
</reference>
<dbReference type="Pfam" id="PF13304">
    <property type="entry name" value="AAA_21"/>
    <property type="match status" value="1"/>
</dbReference>
<dbReference type="GO" id="GO:0005524">
    <property type="term" value="F:ATP binding"/>
    <property type="evidence" value="ECO:0007669"/>
    <property type="project" value="UniProtKB-KW"/>
</dbReference>
<dbReference type="EMBL" id="CYZL01000001">
    <property type="protein sequence ID" value="CUN47392.1"/>
    <property type="molecule type" value="Genomic_DNA"/>
</dbReference>
<feature type="domain" description="ATPase AAA-type core" evidence="1">
    <location>
        <begin position="42"/>
        <end position="85"/>
    </location>
</feature>
<proteinExistence type="predicted"/>
<dbReference type="PANTHER" id="PTHR43581:SF2">
    <property type="entry name" value="EXCINUCLEASE ATPASE SUBUNIT"/>
    <property type="match status" value="1"/>
</dbReference>
<evidence type="ECO:0000313" key="2">
    <source>
        <dbReference type="EMBL" id="CUN47392.1"/>
    </source>
</evidence>
<evidence type="ECO:0000313" key="3">
    <source>
        <dbReference type="Proteomes" id="UP000095679"/>
    </source>
</evidence>
<dbReference type="GO" id="GO:0016887">
    <property type="term" value="F:ATP hydrolysis activity"/>
    <property type="evidence" value="ECO:0007669"/>
    <property type="project" value="InterPro"/>
</dbReference>
<dbReference type="PANTHER" id="PTHR43581">
    <property type="entry name" value="ATP/GTP PHOSPHATASE"/>
    <property type="match status" value="1"/>
</dbReference>
<dbReference type="Gene3D" id="3.40.50.300">
    <property type="entry name" value="P-loop containing nucleotide triphosphate hydrolases"/>
    <property type="match status" value="1"/>
</dbReference>
<name>A0A173X6H4_9FIRM</name>
<protein>
    <submittedName>
        <fullName evidence="2">Predicted ATP-binding protein involved in virulence</fullName>
    </submittedName>
</protein>
<dbReference type="InterPro" id="IPR027417">
    <property type="entry name" value="P-loop_NTPase"/>
</dbReference>
<keyword evidence="2" id="KW-0547">Nucleotide-binding</keyword>
<sequence>MVMPITMLSAGYQSLLWSIMNLAYRWALLNPDITENVTEATGIVLIDEIDMHLHPKWQWDIVSALEETFSNVQFILTTHSPIVISSCQNEHLILLTDDKEVIYLENAYGYSVQDVLNFRQGTIEKVKILTDSFYLAMDEDEYDKAEKILEEMIKVLGNSHADIRSAREELKWNRL</sequence>